<feature type="compositionally biased region" description="Pro residues" evidence="14">
    <location>
        <begin position="490"/>
        <end position="509"/>
    </location>
</feature>
<evidence type="ECO:0000256" key="12">
    <source>
        <dbReference type="ARBA" id="ARBA00052293"/>
    </source>
</evidence>
<keyword evidence="3" id="KW-0963">Cytoplasm</keyword>
<feature type="compositionally biased region" description="Basic and acidic residues" evidence="14">
    <location>
        <begin position="447"/>
        <end position="482"/>
    </location>
</feature>
<dbReference type="FunFam" id="3.90.550.10:FF:000092">
    <property type="entry name" value="Glycogenin 2"/>
    <property type="match status" value="1"/>
</dbReference>
<dbReference type="EMBL" id="JADNYJ010000002">
    <property type="protein sequence ID" value="KAF8913104.1"/>
    <property type="molecule type" value="Genomic_DNA"/>
</dbReference>
<dbReference type="GO" id="GO:0005737">
    <property type="term" value="C:cytoplasm"/>
    <property type="evidence" value="ECO:0007669"/>
    <property type="project" value="UniProtKB-SubCell"/>
</dbReference>
<keyword evidence="16" id="KW-1185">Reference proteome</keyword>
<comment type="caution">
    <text evidence="15">The sequence shown here is derived from an EMBL/GenBank/DDBJ whole genome shotgun (WGS) entry which is preliminary data.</text>
</comment>
<keyword evidence="5" id="KW-0479">Metal-binding</keyword>
<organism evidence="15 16">
    <name type="scientific">Gymnopilus junonius</name>
    <name type="common">Spectacular rustgill mushroom</name>
    <name type="synonym">Gymnopilus spectabilis subsp. junonius</name>
    <dbReference type="NCBI Taxonomy" id="109634"/>
    <lineage>
        <taxon>Eukaryota</taxon>
        <taxon>Fungi</taxon>
        <taxon>Dikarya</taxon>
        <taxon>Basidiomycota</taxon>
        <taxon>Agaricomycotina</taxon>
        <taxon>Agaricomycetes</taxon>
        <taxon>Agaricomycetidae</taxon>
        <taxon>Agaricales</taxon>
        <taxon>Agaricineae</taxon>
        <taxon>Hymenogastraceae</taxon>
        <taxon>Gymnopilus</taxon>
    </lineage>
</organism>
<feature type="compositionally biased region" description="Polar residues" evidence="14">
    <location>
        <begin position="526"/>
        <end position="540"/>
    </location>
</feature>
<dbReference type="InterPro" id="IPR050587">
    <property type="entry name" value="GNT1/Glycosyltrans_8"/>
</dbReference>
<keyword evidence="8" id="KW-0464">Manganese</keyword>
<evidence type="ECO:0000256" key="1">
    <source>
        <dbReference type="ARBA" id="ARBA00001936"/>
    </source>
</evidence>
<gene>
    <name evidence="15" type="ORF">CPB84DRAFT_1841512</name>
</gene>
<dbReference type="CDD" id="cd02537">
    <property type="entry name" value="GT8_Glycogenin"/>
    <property type="match status" value="1"/>
</dbReference>
<feature type="compositionally biased region" description="Basic and acidic residues" evidence="14">
    <location>
        <begin position="331"/>
        <end position="351"/>
    </location>
</feature>
<dbReference type="AlphaFoldDB" id="A0A9P5NY01"/>
<dbReference type="SUPFAM" id="SSF53448">
    <property type="entry name" value="Nucleotide-diphospho-sugar transferases"/>
    <property type="match status" value="1"/>
</dbReference>
<protein>
    <recommendedName>
        <fullName evidence="10">glycogenin glucosyltransferase</fullName>
        <ecNumber evidence="10">2.4.1.186</ecNumber>
    </recommendedName>
</protein>
<keyword evidence="6" id="KW-0320">Glycogen biosynthesis</keyword>
<feature type="region of interest" description="Disordered" evidence="14">
    <location>
        <begin position="563"/>
        <end position="645"/>
    </location>
</feature>
<evidence type="ECO:0000256" key="5">
    <source>
        <dbReference type="ARBA" id="ARBA00022723"/>
    </source>
</evidence>
<name>A0A9P5NY01_GYMJU</name>
<comment type="catalytic activity">
    <reaction evidence="11">
        <text>[1,4-alpha-D-glucosyl](n)-L-tyrosyl-[glycogenin] + UDP-alpha-D-glucose = [1,4-alpha-D-glucosyl](n+1)-L-tyrosyl-[glycogenin] + UDP + H(+)</text>
        <dbReference type="Rhea" id="RHEA:56560"/>
        <dbReference type="Rhea" id="RHEA-COMP:14606"/>
        <dbReference type="Rhea" id="RHEA-COMP:14607"/>
        <dbReference type="ChEBI" id="CHEBI:15378"/>
        <dbReference type="ChEBI" id="CHEBI:58223"/>
        <dbReference type="ChEBI" id="CHEBI:58885"/>
        <dbReference type="ChEBI" id="CHEBI:140574"/>
        <dbReference type="EC" id="2.4.1.186"/>
    </reaction>
</comment>
<feature type="region of interest" description="Disordered" evidence="14">
    <location>
        <begin position="427"/>
        <end position="549"/>
    </location>
</feature>
<comment type="catalytic activity">
    <reaction evidence="12">
        <text>L-tyrosyl-[glycogenin] + UDP-alpha-D-glucose = alpha-D-glucosyl-L-tyrosyl-[glycogenin] + UDP + H(+)</text>
        <dbReference type="Rhea" id="RHEA:23360"/>
        <dbReference type="Rhea" id="RHEA-COMP:14604"/>
        <dbReference type="Rhea" id="RHEA-COMP:14605"/>
        <dbReference type="ChEBI" id="CHEBI:15378"/>
        <dbReference type="ChEBI" id="CHEBI:46858"/>
        <dbReference type="ChEBI" id="CHEBI:58223"/>
        <dbReference type="ChEBI" id="CHEBI:58885"/>
        <dbReference type="ChEBI" id="CHEBI:140573"/>
        <dbReference type="EC" id="2.4.1.186"/>
    </reaction>
</comment>
<evidence type="ECO:0000256" key="10">
    <source>
        <dbReference type="ARBA" id="ARBA00038934"/>
    </source>
</evidence>
<feature type="compositionally biased region" description="Low complexity" evidence="14">
    <location>
        <begin position="803"/>
        <end position="816"/>
    </location>
</feature>
<feature type="compositionally biased region" description="Low complexity" evidence="14">
    <location>
        <begin position="891"/>
        <end position="904"/>
    </location>
</feature>
<dbReference type="GO" id="GO:0008466">
    <property type="term" value="F:glycogenin glucosyltransferase activity"/>
    <property type="evidence" value="ECO:0007669"/>
    <property type="project" value="UniProtKB-EC"/>
</dbReference>
<evidence type="ECO:0000256" key="13">
    <source>
        <dbReference type="ARBA" id="ARBA00057883"/>
    </source>
</evidence>
<feature type="compositionally biased region" description="Low complexity" evidence="14">
    <location>
        <begin position="923"/>
        <end position="938"/>
    </location>
</feature>
<evidence type="ECO:0000256" key="3">
    <source>
        <dbReference type="ARBA" id="ARBA00022490"/>
    </source>
</evidence>
<dbReference type="InterPro" id="IPR002495">
    <property type="entry name" value="Glyco_trans_8"/>
</dbReference>
<dbReference type="GO" id="GO:0005978">
    <property type="term" value="P:glycogen biosynthetic process"/>
    <property type="evidence" value="ECO:0007669"/>
    <property type="project" value="UniProtKB-KW"/>
</dbReference>
<comment type="function">
    <text evidence="13">Self-glucosylating initiator of glycogen synthesis. It catalyzes the formation of a short alpha (1,4)-glucosyl chain covalently attached via a glucose 1-O-tyrosyl linkage to internal tyrosine residues and these chains act as primers for the elongation reaction catalyzed by glycogen synthase.</text>
</comment>
<evidence type="ECO:0000256" key="4">
    <source>
        <dbReference type="ARBA" id="ARBA00022679"/>
    </source>
</evidence>
<reference evidence="15" key="1">
    <citation type="submission" date="2020-11" db="EMBL/GenBank/DDBJ databases">
        <authorList>
            <consortium name="DOE Joint Genome Institute"/>
            <person name="Ahrendt S."/>
            <person name="Riley R."/>
            <person name="Andreopoulos W."/>
            <person name="LaButti K."/>
            <person name="Pangilinan J."/>
            <person name="Ruiz-duenas F.J."/>
            <person name="Barrasa J.M."/>
            <person name="Sanchez-Garcia M."/>
            <person name="Camarero S."/>
            <person name="Miyauchi S."/>
            <person name="Serrano A."/>
            <person name="Linde D."/>
            <person name="Babiker R."/>
            <person name="Drula E."/>
            <person name="Ayuso-Fernandez I."/>
            <person name="Pacheco R."/>
            <person name="Padilla G."/>
            <person name="Ferreira P."/>
            <person name="Barriuso J."/>
            <person name="Kellner H."/>
            <person name="Castanera R."/>
            <person name="Alfaro M."/>
            <person name="Ramirez L."/>
            <person name="Pisabarro A.G."/>
            <person name="Kuo A."/>
            <person name="Tritt A."/>
            <person name="Lipzen A."/>
            <person name="He G."/>
            <person name="Yan M."/>
            <person name="Ng V."/>
            <person name="Cullen D."/>
            <person name="Martin F."/>
            <person name="Rosso M.-N."/>
            <person name="Henrissat B."/>
            <person name="Hibbett D."/>
            <person name="Martinez A.T."/>
            <person name="Grigoriev I.V."/>
        </authorList>
    </citation>
    <scope>NUCLEOTIDE SEQUENCE</scope>
    <source>
        <strain evidence="15">AH 44721</strain>
    </source>
</reference>
<dbReference type="PANTHER" id="PTHR11183">
    <property type="entry name" value="GLYCOGENIN SUBFAMILY MEMBER"/>
    <property type="match status" value="1"/>
</dbReference>
<feature type="compositionally biased region" description="Low complexity" evidence="14">
    <location>
        <begin position="611"/>
        <end position="636"/>
    </location>
</feature>
<feature type="region of interest" description="Disordered" evidence="14">
    <location>
        <begin position="307"/>
        <end position="351"/>
    </location>
</feature>
<keyword evidence="4" id="KW-0808">Transferase</keyword>
<sequence>MAHTYAFVTLISSDSYLPGALAQVAALRDIHQPPLAPPELPFTTVCLVTPETVDVSTVRRLRHAFDLVVGVEILQQDNPAALRLLGRPDLTTVLTKLHVFRLTQFSKIIFLDADVLPIRPLSHLFSLPFEFSAVPDVGWPDIFNSGVLVLTPGEDKFEELNQLVATKPSWDGGDQGLLNEWRGDNWHRLSFTYNTTPTAAYTYAPAYERYGSQIKVIHFIGTNKPWSSIPYRSPPQHPSDESPQPAYDYDSLVDRWFDVYDRHYNTVLPPQTPFEVARYTPAWERPSAQIPTTLDLDELKRLAIQGLNTSKEDSRPGEGAYKSLPLQGRVDLMRPRKPQPEKKEGERKKIQPHDAFVPVTDVSDRLPSESFNYDEVLTTPTARQASFVDTNQSRWKTPGPEEVPSSPRLRLISLPLTPSPFAPIPSTAPDFYASESDSESFLLGHSDSAHEHRPDQHHEHHHEHGEERAPPQQDHHHHEQHTPKRTMSPPIMPWNPAVEPPPNVPPTPNAFPTDTYFANVWDHTPSRQNDQAYSGPSQPDSGGFFQAPPLSVIPESLIKQGHYRDVTGDSPLGGNPSPDRSKLKTVFPWEDKPRVLPKRVFPDSDAPPPSLFLSPSSQSQTSTTTPSTPETRGPPTRNLPLSPLYGLPNALSYSNAWDNIPSIQKYASKLVKPLPPPQTVLAPAFEDDEYKKGRRKSWDERVEVSSRDGDDEDNADDEDEQPSKSRWDDDDSDREAAKRRSRRGSIVDPNVLKAKRKEYRSRGVQTMTIETRSQGVQVDPQPPTRSESKHVKKGSTSSRKHWAPTTASSVVAPTTTREVTAGGHGLPTTTPIARAPALGPENPKSRKKSPSVSPTYSPVRSPREFVVPSNSARPATVPATLSPPSKPTIRTSNNSSTSTLMPKAAPTPGPASAPPVAHPPLGLPTSRPPSTSRMSPSSIARRTSNDSSLGSPASSIGPLSPADSGHSLPIVRKGARVWDPARGVDLFKRGSEEVLARFLKMGNWEDDNR</sequence>
<comment type="similarity">
    <text evidence="9">Belongs to the glycosyltransferase 8 family. Glycogenin subfamily.</text>
</comment>
<evidence type="ECO:0000256" key="6">
    <source>
        <dbReference type="ARBA" id="ARBA00023056"/>
    </source>
</evidence>
<proteinExistence type="inferred from homology"/>
<accession>A0A9P5NY01</accession>
<evidence type="ECO:0000256" key="7">
    <source>
        <dbReference type="ARBA" id="ARBA00023180"/>
    </source>
</evidence>
<feature type="compositionally biased region" description="Pro residues" evidence="14">
    <location>
        <begin position="905"/>
        <end position="922"/>
    </location>
</feature>
<feature type="compositionally biased region" description="Polar residues" evidence="14">
    <location>
        <begin position="383"/>
        <end position="395"/>
    </location>
</feature>
<keyword evidence="7" id="KW-0325">Glycoprotein</keyword>
<feature type="compositionally biased region" description="Polar residues" evidence="14">
    <location>
        <begin position="763"/>
        <end position="776"/>
    </location>
</feature>
<evidence type="ECO:0000256" key="9">
    <source>
        <dbReference type="ARBA" id="ARBA00038162"/>
    </source>
</evidence>
<comment type="subcellular location">
    <subcellularLocation>
        <location evidence="2">Cytoplasm</location>
    </subcellularLocation>
</comment>
<evidence type="ECO:0000313" key="16">
    <source>
        <dbReference type="Proteomes" id="UP000724874"/>
    </source>
</evidence>
<feature type="compositionally biased region" description="Polar residues" evidence="14">
    <location>
        <begin position="940"/>
        <end position="954"/>
    </location>
</feature>
<feature type="compositionally biased region" description="Basic residues" evidence="14">
    <location>
        <begin position="790"/>
        <end position="802"/>
    </location>
</feature>
<feature type="compositionally biased region" description="Basic and acidic residues" evidence="14">
    <location>
        <begin position="696"/>
        <end position="708"/>
    </location>
</feature>
<feature type="compositionally biased region" description="Acidic residues" evidence="14">
    <location>
        <begin position="709"/>
        <end position="720"/>
    </location>
</feature>
<dbReference type="GO" id="GO:0046872">
    <property type="term" value="F:metal ion binding"/>
    <property type="evidence" value="ECO:0007669"/>
    <property type="project" value="UniProtKB-KW"/>
</dbReference>
<feature type="region of interest" description="Disordered" evidence="14">
    <location>
        <begin position="383"/>
        <end position="406"/>
    </location>
</feature>
<dbReference type="InterPro" id="IPR029044">
    <property type="entry name" value="Nucleotide-diphossugar_trans"/>
</dbReference>
<evidence type="ECO:0000256" key="14">
    <source>
        <dbReference type="SAM" id="MobiDB-lite"/>
    </source>
</evidence>
<dbReference type="EC" id="2.4.1.186" evidence="10"/>
<dbReference type="OrthoDB" id="2014201at2759"/>
<evidence type="ECO:0000256" key="8">
    <source>
        <dbReference type="ARBA" id="ARBA00023211"/>
    </source>
</evidence>
<dbReference type="Proteomes" id="UP000724874">
    <property type="component" value="Unassembled WGS sequence"/>
</dbReference>
<comment type="cofactor">
    <cofactor evidence="1">
        <name>Mn(2+)</name>
        <dbReference type="ChEBI" id="CHEBI:29035"/>
    </cofactor>
</comment>
<dbReference type="Pfam" id="PF01501">
    <property type="entry name" value="Glyco_transf_8"/>
    <property type="match status" value="1"/>
</dbReference>
<dbReference type="Gene3D" id="3.90.550.10">
    <property type="entry name" value="Spore Coat Polysaccharide Biosynthesis Protein SpsA, Chain A"/>
    <property type="match status" value="1"/>
</dbReference>
<evidence type="ECO:0000313" key="15">
    <source>
        <dbReference type="EMBL" id="KAF8913104.1"/>
    </source>
</evidence>
<feature type="region of interest" description="Disordered" evidence="14">
    <location>
        <begin position="673"/>
        <end position="972"/>
    </location>
</feature>
<evidence type="ECO:0000256" key="2">
    <source>
        <dbReference type="ARBA" id="ARBA00004496"/>
    </source>
</evidence>
<evidence type="ECO:0000256" key="11">
    <source>
        <dbReference type="ARBA" id="ARBA00050886"/>
    </source>
</evidence>